<evidence type="ECO:0000313" key="3">
    <source>
        <dbReference type="Proteomes" id="UP000812440"/>
    </source>
</evidence>
<keyword evidence="3" id="KW-1185">Reference proteome</keyword>
<keyword evidence="1" id="KW-1133">Transmembrane helix</keyword>
<comment type="caution">
    <text evidence="2">The sequence shown here is derived from an EMBL/GenBank/DDBJ whole genome shotgun (WGS) entry which is preliminary data.</text>
</comment>
<keyword evidence="1" id="KW-0812">Transmembrane</keyword>
<reference evidence="2" key="1">
    <citation type="thesis" date="2020" institute="ProQuest LLC" country="789 East Eisenhower Parkway, Ann Arbor, MI, USA">
        <title>Comparative Genomics and Chromosome Evolution.</title>
        <authorList>
            <person name="Mudd A.B."/>
        </authorList>
    </citation>
    <scope>NUCLEOTIDE SEQUENCE</scope>
    <source>
        <strain evidence="2">Female2</strain>
        <tissue evidence="2">Blood</tissue>
    </source>
</reference>
<sequence length="96" mass="11087">MRFQFPKGLKLIPSMLQVSFLWPLLPIITFPVCLSRSVSFYYALLMYCILTAANVNSLSTFAMHSIMYKLVFSTLPYRSNLMYICQITHCVSFTRG</sequence>
<organism evidence="2 3">
    <name type="scientific">Hymenochirus boettgeri</name>
    <name type="common">Congo dwarf clawed frog</name>
    <dbReference type="NCBI Taxonomy" id="247094"/>
    <lineage>
        <taxon>Eukaryota</taxon>
        <taxon>Metazoa</taxon>
        <taxon>Chordata</taxon>
        <taxon>Craniata</taxon>
        <taxon>Vertebrata</taxon>
        <taxon>Euteleostomi</taxon>
        <taxon>Amphibia</taxon>
        <taxon>Batrachia</taxon>
        <taxon>Anura</taxon>
        <taxon>Pipoidea</taxon>
        <taxon>Pipidae</taxon>
        <taxon>Pipinae</taxon>
        <taxon>Hymenochirus</taxon>
    </lineage>
</organism>
<protein>
    <submittedName>
        <fullName evidence="2">Uncharacterized protein</fullName>
    </submittedName>
</protein>
<dbReference type="AlphaFoldDB" id="A0A8T2KA96"/>
<proteinExistence type="predicted"/>
<dbReference type="Proteomes" id="UP000812440">
    <property type="component" value="Chromosome 2"/>
</dbReference>
<gene>
    <name evidence="2" type="ORF">GDO86_004358</name>
</gene>
<keyword evidence="1" id="KW-0472">Membrane</keyword>
<evidence type="ECO:0000256" key="1">
    <source>
        <dbReference type="SAM" id="Phobius"/>
    </source>
</evidence>
<accession>A0A8T2KA96</accession>
<dbReference type="EMBL" id="JAACNH010000002">
    <property type="protein sequence ID" value="KAG8452540.1"/>
    <property type="molecule type" value="Genomic_DNA"/>
</dbReference>
<evidence type="ECO:0000313" key="2">
    <source>
        <dbReference type="EMBL" id="KAG8452540.1"/>
    </source>
</evidence>
<name>A0A8T2KA96_9PIPI</name>
<feature type="transmembrane region" description="Helical" evidence="1">
    <location>
        <begin position="12"/>
        <end position="34"/>
    </location>
</feature>
<feature type="transmembrane region" description="Helical" evidence="1">
    <location>
        <begin position="40"/>
        <end position="63"/>
    </location>
</feature>